<evidence type="ECO:0000256" key="1">
    <source>
        <dbReference type="ARBA" id="ARBA00022679"/>
    </source>
</evidence>
<dbReference type="RefSeq" id="WP_011182343.1">
    <property type="nucleotide sequence ID" value="NC_005966.1"/>
</dbReference>
<dbReference type="Proteomes" id="UP000000430">
    <property type="component" value="Chromosome"/>
</dbReference>
<dbReference type="GeneID" id="45234142"/>
<keyword evidence="2" id="KW-0548">Nucleotidyltransferase</keyword>
<gene>
    <name evidence="5" type="primary">mdcG</name>
    <name evidence="5" type="ordered locus">ACIAD1758</name>
</gene>
<dbReference type="InterPro" id="IPR049180">
    <property type="entry name" value="MdcG_C"/>
</dbReference>
<feature type="domain" description="Phosphoribosyl-dephospho-CoA transferase MdcG C-terminal" evidence="3">
    <location>
        <begin position="89"/>
        <end position="200"/>
    </location>
</feature>
<accession>Q6FBG5</accession>
<dbReference type="HOGENOM" id="CLU_111981_0_0_6"/>
<dbReference type="GO" id="GO:0016779">
    <property type="term" value="F:nucleotidyltransferase activity"/>
    <property type="evidence" value="ECO:0007669"/>
    <property type="project" value="UniProtKB-KW"/>
</dbReference>
<sequence>MVMSTRFRPHDLLWGMTCEMLPEDAPHWVKDAVGDDRPVVVRRAKSDSGIVPVGIRGMQRNQRFATYMNDNVITKCVQPESLVHQDLRLYPHLEQSLNAVASVMNHQHFVWGYTGSVGFELVTGLKTVTQSSDIDLLIRTEQPMSKLDAQDILKRLDALNLRIDIQLQTPNGGVALQEWASVTGKVLLKRNEGAFLVENPWR</sequence>
<evidence type="ECO:0000259" key="3">
    <source>
        <dbReference type="Pfam" id="PF10620"/>
    </source>
</evidence>
<dbReference type="eggNOG" id="ENOG502Z8NU">
    <property type="taxonomic scope" value="Bacteria"/>
</dbReference>
<dbReference type="AlphaFoldDB" id="Q6FBG5"/>
<dbReference type="InterPro" id="IPR017557">
    <property type="entry name" value="Holo-ACP_synthase"/>
</dbReference>
<evidence type="ECO:0000313" key="6">
    <source>
        <dbReference type="Proteomes" id="UP000000430"/>
    </source>
</evidence>
<dbReference type="Pfam" id="PF20866">
    <property type="entry name" value="MdcG_N"/>
    <property type="match status" value="1"/>
</dbReference>
<dbReference type="Pfam" id="PF10620">
    <property type="entry name" value="MdcG"/>
    <property type="match status" value="1"/>
</dbReference>
<dbReference type="STRING" id="202950.GCA_001485005_03133"/>
<dbReference type="OrthoDB" id="1275217at2"/>
<evidence type="ECO:0000256" key="2">
    <source>
        <dbReference type="ARBA" id="ARBA00022695"/>
    </source>
</evidence>
<dbReference type="BioCyc" id="ASP62977:ACIAD_RS08105-MONOMER"/>
<dbReference type="EMBL" id="CR543861">
    <property type="protein sequence ID" value="CAG68597.1"/>
    <property type="molecule type" value="Genomic_DNA"/>
</dbReference>
<proteinExistence type="predicted"/>
<feature type="domain" description="Phosphoribosyl-dephospho-CoA transferase MdcG N-terminal" evidence="4">
    <location>
        <begin position="8"/>
        <end position="79"/>
    </location>
</feature>
<protein>
    <submittedName>
        <fullName evidence="5">Phosphoribosyl-dephospho-CoA transferase (Holo-ACP synthase)</fullName>
    </submittedName>
</protein>
<organism evidence="5 6">
    <name type="scientific">Acinetobacter baylyi (strain ATCC 33305 / BD413 / ADP1)</name>
    <dbReference type="NCBI Taxonomy" id="62977"/>
    <lineage>
        <taxon>Bacteria</taxon>
        <taxon>Pseudomonadati</taxon>
        <taxon>Pseudomonadota</taxon>
        <taxon>Gammaproteobacteria</taxon>
        <taxon>Moraxellales</taxon>
        <taxon>Moraxellaceae</taxon>
        <taxon>Acinetobacter</taxon>
    </lineage>
</organism>
<reference evidence="5 6" key="1">
    <citation type="journal article" date="2004" name="Nucleic Acids Res.">
        <title>Unique features revealed by the genome sequence of Acinetobacter sp. ADP1, a versatile and naturally transformation competent bacterium.</title>
        <authorList>
            <person name="Barbe V."/>
            <person name="Vallenet D."/>
            <person name="Fonknechten N."/>
            <person name="Kreimeyer A."/>
            <person name="Oztas S."/>
            <person name="Labarre L."/>
            <person name="Cruveiller S."/>
            <person name="Robert C."/>
            <person name="Duprat S."/>
            <person name="Wincker P."/>
            <person name="Ornston L.N."/>
            <person name="Weissenbach J."/>
            <person name="Marliere P."/>
            <person name="Cohen G.N."/>
            <person name="Medigue C."/>
        </authorList>
    </citation>
    <scope>NUCLEOTIDE SEQUENCE [LARGE SCALE GENOMIC DNA]</scope>
    <source>
        <strain evidence="6">ATCC 33305 / BD413 / ADP1</strain>
    </source>
</reference>
<evidence type="ECO:0000259" key="4">
    <source>
        <dbReference type="Pfam" id="PF20866"/>
    </source>
</evidence>
<dbReference type="InterPro" id="IPR048903">
    <property type="entry name" value="MdcG_N"/>
</dbReference>
<dbReference type="NCBIfam" id="TIGR03135">
    <property type="entry name" value="malonate_mdcG"/>
    <property type="match status" value="1"/>
</dbReference>
<keyword evidence="1 5" id="KW-0808">Transferase</keyword>
<evidence type="ECO:0000313" key="5">
    <source>
        <dbReference type="EMBL" id="CAG68597.1"/>
    </source>
</evidence>
<dbReference type="KEGG" id="aci:ACIAD1758"/>
<dbReference type="NCBIfam" id="NF002332">
    <property type="entry name" value="PRK01293.1"/>
    <property type="match status" value="1"/>
</dbReference>
<name>Q6FBG5_ACIAD</name>